<comment type="similarity">
    <text evidence="1">Belongs to the ornithine cyclodeaminase/mu-crystallin family.</text>
</comment>
<dbReference type="AlphaFoldDB" id="A0A366E168"/>
<dbReference type="InterPro" id="IPR036291">
    <property type="entry name" value="NAD(P)-bd_dom_sf"/>
</dbReference>
<evidence type="ECO:0000313" key="3">
    <source>
        <dbReference type="Proteomes" id="UP000252893"/>
    </source>
</evidence>
<dbReference type="RefSeq" id="WP_113944081.1">
    <property type="nucleotide sequence ID" value="NZ_JBHEEG010000008.1"/>
</dbReference>
<dbReference type="OrthoDB" id="9785971at2"/>
<organism evidence="2 3">
    <name type="scientific">Pseudochrobactrum asaccharolyticum</name>
    <dbReference type="NCBI Taxonomy" id="354351"/>
    <lineage>
        <taxon>Bacteria</taxon>
        <taxon>Pseudomonadati</taxon>
        <taxon>Pseudomonadota</taxon>
        <taxon>Alphaproteobacteria</taxon>
        <taxon>Hyphomicrobiales</taxon>
        <taxon>Brucellaceae</taxon>
        <taxon>Pseudochrobactrum</taxon>
    </lineage>
</organism>
<gene>
    <name evidence="2" type="ORF">DFR47_10392</name>
</gene>
<evidence type="ECO:0000256" key="1">
    <source>
        <dbReference type="ARBA" id="ARBA00008903"/>
    </source>
</evidence>
<comment type="caution">
    <text evidence="2">The sequence shown here is derived from an EMBL/GenBank/DDBJ whole genome shotgun (WGS) entry which is preliminary data.</text>
</comment>
<dbReference type="PANTHER" id="PTHR13812">
    <property type="entry name" value="KETIMINE REDUCTASE MU-CRYSTALLIN"/>
    <property type="match status" value="1"/>
</dbReference>
<accession>A0A366E168</accession>
<evidence type="ECO:0000313" key="2">
    <source>
        <dbReference type="EMBL" id="RBO95529.1"/>
    </source>
</evidence>
<dbReference type="InterPro" id="IPR003462">
    <property type="entry name" value="ODC_Mu_crystall"/>
</dbReference>
<dbReference type="PANTHER" id="PTHR13812:SF19">
    <property type="entry name" value="KETIMINE REDUCTASE MU-CRYSTALLIN"/>
    <property type="match status" value="1"/>
</dbReference>
<dbReference type="InterPro" id="IPR023401">
    <property type="entry name" value="ODC_N"/>
</dbReference>
<dbReference type="NCBIfam" id="NF004793">
    <property type="entry name" value="PRK06141.1"/>
    <property type="match status" value="1"/>
</dbReference>
<sequence length="324" mass="34222">MSSLGTPISIGAADAARLLSMKELIEALRTAFINGCTVPERHHHTIPVPGEEAATLLLMPAWQEKHGDDGFIGVKLVNVFPGNAKKGLPGLTSSYLLYDSGTGAHLATIDGGTITSRRTVAVSALAASFLAREDANKLFVVGAGRVASLIPDAYRAVRNIQQIKVWDIHQDSAIKLVEQLRGQGIDASVETDLEAGTRWADIISCATLSTAPLIRGDWLQAGVHLDLIGAFTPEMREADDAAVAKSAVFIDADEAFHEAGDLVQPIVSGVFKQEDCQAKLSELCNGTASGRDSAEQITLFKAVGTALSDLAAGSLVYKLYGRSG</sequence>
<dbReference type="FunFam" id="3.40.50.720:FF:000311">
    <property type="entry name" value="Ornithine cyclodeaminase"/>
    <property type="match status" value="1"/>
</dbReference>
<dbReference type="Gene3D" id="3.40.50.720">
    <property type="entry name" value="NAD(P)-binding Rossmann-like Domain"/>
    <property type="match status" value="1"/>
</dbReference>
<name>A0A366E168_9HYPH</name>
<dbReference type="GO" id="GO:0016491">
    <property type="term" value="F:oxidoreductase activity"/>
    <property type="evidence" value="ECO:0007669"/>
    <property type="project" value="UniProtKB-ARBA"/>
</dbReference>
<dbReference type="EMBL" id="QNRH01000003">
    <property type="protein sequence ID" value="RBO95529.1"/>
    <property type="molecule type" value="Genomic_DNA"/>
</dbReference>
<dbReference type="PIRSF" id="PIRSF001439">
    <property type="entry name" value="CryM"/>
    <property type="match status" value="1"/>
</dbReference>
<dbReference type="Gene3D" id="3.30.1780.10">
    <property type="entry name" value="ornithine cyclodeaminase, domain 1"/>
    <property type="match status" value="1"/>
</dbReference>
<dbReference type="Pfam" id="PF02423">
    <property type="entry name" value="OCD_Mu_crystall"/>
    <property type="match status" value="1"/>
</dbReference>
<reference evidence="2 3" key="1">
    <citation type="submission" date="2018-06" db="EMBL/GenBank/DDBJ databases">
        <title>Genomic Encyclopedia of Type Strains, Phase IV (KMG-IV): sequencing the most valuable type-strain genomes for metagenomic binning, comparative biology and taxonomic classification.</title>
        <authorList>
            <person name="Goeker M."/>
        </authorList>
    </citation>
    <scope>NUCLEOTIDE SEQUENCE [LARGE SCALE GENOMIC DNA]</scope>
    <source>
        <strain evidence="2 3">DSM 25619</strain>
    </source>
</reference>
<protein>
    <submittedName>
        <fullName evidence="2">Ornithine cyclodeaminase</fullName>
    </submittedName>
</protein>
<dbReference type="GO" id="GO:0005737">
    <property type="term" value="C:cytoplasm"/>
    <property type="evidence" value="ECO:0007669"/>
    <property type="project" value="TreeGrafter"/>
</dbReference>
<dbReference type="Proteomes" id="UP000252893">
    <property type="component" value="Unassembled WGS sequence"/>
</dbReference>
<proteinExistence type="inferred from homology"/>
<dbReference type="GO" id="GO:0019752">
    <property type="term" value="P:carboxylic acid metabolic process"/>
    <property type="evidence" value="ECO:0007669"/>
    <property type="project" value="UniProtKB-ARBA"/>
</dbReference>
<keyword evidence="3" id="KW-1185">Reference proteome</keyword>
<dbReference type="SUPFAM" id="SSF51735">
    <property type="entry name" value="NAD(P)-binding Rossmann-fold domains"/>
    <property type="match status" value="1"/>
</dbReference>